<evidence type="ECO:0000256" key="1">
    <source>
        <dbReference type="ARBA" id="ARBA00022737"/>
    </source>
</evidence>
<evidence type="ECO:0000259" key="2">
    <source>
        <dbReference type="PROSITE" id="PS50222"/>
    </source>
</evidence>
<dbReference type="SMART" id="SM00054">
    <property type="entry name" value="EFh"/>
    <property type="match status" value="2"/>
</dbReference>
<keyword evidence="1" id="KW-0677">Repeat</keyword>
<protein>
    <submittedName>
        <fullName evidence="3">Calmodulin</fullName>
    </submittedName>
</protein>
<dbReference type="PANTHER" id="PTHR23049">
    <property type="entry name" value="MYOSIN REGULATORY LIGHT CHAIN 2"/>
    <property type="match status" value="1"/>
</dbReference>
<dbReference type="AlphaFoldDB" id="A0A1Y2F6B3"/>
<dbReference type="GeneID" id="63787223"/>
<comment type="caution">
    <text evidence="3">The sequence shown here is derived from an EMBL/GenBank/DDBJ whole genome shotgun (WGS) entry which is preliminary data.</text>
</comment>
<dbReference type="OrthoDB" id="429467at2759"/>
<dbReference type="FunFam" id="1.10.238.10:FF:000178">
    <property type="entry name" value="Calmodulin-2 A"/>
    <property type="match status" value="1"/>
</dbReference>
<dbReference type="InterPro" id="IPR002048">
    <property type="entry name" value="EF_hand_dom"/>
</dbReference>
<evidence type="ECO:0000313" key="3">
    <source>
        <dbReference type="EMBL" id="ORY79413.1"/>
    </source>
</evidence>
<dbReference type="CDD" id="cd00051">
    <property type="entry name" value="EFh"/>
    <property type="match status" value="1"/>
</dbReference>
<dbReference type="SUPFAM" id="SSF47473">
    <property type="entry name" value="EF-hand"/>
    <property type="match status" value="1"/>
</dbReference>
<dbReference type="PROSITE" id="PS50222">
    <property type="entry name" value="EF_HAND_2"/>
    <property type="match status" value="2"/>
</dbReference>
<keyword evidence="4" id="KW-1185">Reference proteome</keyword>
<name>A0A1Y2F6B3_PROLT</name>
<gene>
    <name evidence="3" type="ORF">BCR37DRAFT_388440</name>
</gene>
<dbReference type="OMA" id="GVNFTMF"/>
<dbReference type="GO" id="GO:0005509">
    <property type="term" value="F:calcium ion binding"/>
    <property type="evidence" value="ECO:0007669"/>
    <property type="project" value="InterPro"/>
</dbReference>
<dbReference type="STRING" id="56484.A0A1Y2F6B3"/>
<dbReference type="InterPro" id="IPR050403">
    <property type="entry name" value="Myosin_RLC"/>
</dbReference>
<dbReference type="Gene3D" id="1.10.238.10">
    <property type="entry name" value="EF-hand"/>
    <property type="match status" value="1"/>
</dbReference>
<reference evidence="3 4" key="1">
    <citation type="submission" date="2016-07" db="EMBL/GenBank/DDBJ databases">
        <title>Pervasive Adenine N6-methylation of Active Genes in Fungi.</title>
        <authorList>
            <consortium name="DOE Joint Genome Institute"/>
            <person name="Mondo S.J."/>
            <person name="Dannebaum R.O."/>
            <person name="Kuo R.C."/>
            <person name="Labutti K."/>
            <person name="Haridas S."/>
            <person name="Kuo A."/>
            <person name="Salamov A."/>
            <person name="Ahrendt S.R."/>
            <person name="Lipzen A."/>
            <person name="Sullivan W."/>
            <person name="Andreopoulos W.B."/>
            <person name="Clum A."/>
            <person name="Lindquist E."/>
            <person name="Daum C."/>
            <person name="Ramamoorthy G.K."/>
            <person name="Gryganskyi A."/>
            <person name="Culley D."/>
            <person name="Magnuson J.K."/>
            <person name="James T.Y."/>
            <person name="O'Malley M.A."/>
            <person name="Stajich J.E."/>
            <person name="Spatafora J.W."/>
            <person name="Visel A."/>
            <person name="Grigoriev I.V."/>
        </authorList>
    </citation>
    <scope>NUCLEOTIDE SEQUENCE [LARGE SCALE GENOMIC DNA]</scope>
    <source>
        <strain evidence="3 4">12-1054</strain>
    </source>
</reference>
<organism evidence="3 4">
    <name type="scientific">Protomyces lactucae-debilis</name>
    <dbReference type="NCBI Taxonomy" id="2754530"/>
    <lineage>
        <taxon>Eukaryota</taxon>
        <taxon>Fungi</taxon>
        <taxon>Dikarya</taxon>
        <taxon>Ascomycota</taxon>
        <taxon>Taphrinomycotina</taxon>
        <taxon>Taphrinomycetes</taxon>
        <taxon>Taphrinales</taxon>
        <taxon>Protomycetaceae</taxon>
        <taxon>Protomyces</taxon>
    </lineage>
</organism>
<feature type="domain" description="EF-hand" evidence="2">
    <location>
        <begin position="79"/>
        <end position="114"/>
    </location>
</feature>
<dbReference type="RefSeq" id="XP_040723784.1">
    <property type="nucleotide sequence ID" value="XM_040870624.1"/>
</dbReference>
<feature type="domain" description="EF-hand" evidence="2">
    <location>
        <begin position="6"/>
        <end position="41"/>
    </location>
</feature>
<sequence>MAGAPLISTQFKEAFSMLDKQGKGHINEQDLTEMWVSLGQPKSQAELKAMMASMPQLPGGGVSFTAYFASMSALLTDMSSREELVELLASFDEGHGGKIDVAELREALTSGYDALTDAEVDRAIKGYTRAGQFNYQLFVEALAGSAQ</sequence>
<accession>A0A1Y2F6B3</accession>
<dbReference type="InterPro" id="IPR011992">
    <property type="entry name" value="EF-hand-dom_pair"/>
</dbReference>
<proteinExistence type="predicted"/>
<evidence type="ECO:0000313" key="4">
    <source>
        <dbReference type="Proteomes" id="UP000193685"/>
    </source>
</evidence>
<dbReference type="EMBL" id="MCFI01000015">
    <property type="protein sequence ID" value="ORY79413.1"/>
    <property type="molecule type" value="Genomic_DNA"/>
</dbReference>
<dbReference type="GO" id="GO:0043226">
    <property type="term" value="C:organelle"/>
    <property type="evidence" value="ECO:0007669"/>
    <property type="project" value="UniProtKB-ARBA"/>
</dbReference>
<dbReference type="Proteomes" id="UP000193685">
    <property type="component" value="Unassembled WGS sequence"/>
</dbReference>